<evidence type="ECO:0000256" key="4">
    <source>
        <dbReference type="ARBA" id="ARBA00023136"/>
    </source>
</evidence>
<feature type="transmembrane region" description="Helical" evidence="5">
    <location>
        <begin position="333"/>
        <end position="358"/>
    </location>
</feature>
<dbReference type="Pfam" id="PF01490">
    <property type="entry name" value="Aa_trans"/>
    <property type="match status" value="1"/>
</dbReference>
<comment type="caution">
    <text evidence="7">The sequence shown here is derived from an EMBL/GenBank/DDBJ whole genome shotgun (WGS) entry which is preliminary data.</text>
</comment>
<name>A0AAN9TPA2_9HEMI</name>
<keyword evidence="8" id="KW-1185">Reference proteome</keyword>
<feature type="transmembrane region" description="Helical" evidence="5">
    <location>
        <begin position="287"/>
        <end position="308"/>
    </location>
</feature>
<keyword evidence="4 5" id="KW-0472">Membrane</keyword>
<sequence length="477" mass="53905">MTPRKYDISNDVTLWTRNDELSSFSNVADTCNLSKDVNLQKKGVSTEAQLYDPYDYGNQQKSTSFWETVFHLYMISSGPALLSIPKNFMAVGYVYGCLLVCLIFLYYWYAMRMITNVEYTLCKLKRQPKMTYAETIYTAFDEGPAQIKWFAPYSSIIIQILYCVTWIGSLNIVLAGENLQISLQNSYHTYFSVSQCILYIFVPLLLLTLIHRLKYLVPASVVGSGIVAVCIITVLYQGLADPSSLRMPPAFGNISEIPTCLAAILFTVNATGLMLPLKNEMKTPKSFNSNFGVLTVSFFPMTLLYLLFNMLSSMKYGSSLKSSVIENLPEDSVLAQIIIFLFAVSLVLQYPLITYVVFDTIWNNMMVQKRKTMKTPLFWEYFTRIMILLVSFIIAYGIPNINVFMSISGTVGTATDSLIFPALAETLVKRKMGCHGLRMVVNYVKNGCIFILAVILIVVGLYNCIVEIENTYDSHKE</sequence>
<protein>
    <recommendedName>
        <fullName evidence="6">Amino acid transporter transmembrane domain-containing protein</fullName>
    </recommendedName>
</protein>
<evidence type="ECO:0000256" key="2">
    <source>
        <dbReference type="ARBA" id="ARBA00022692"/>
    </source>
</evidence>
<keyword evidence="3 5" id="KW-1133">Transmembrane helix</keyword>
<organism evidence="7 8">
    <name type="scientific">Parthenolecanium corni</name>
    <dbReference type="NCBI Taxonomy" id="536013"/>
    <lineage>
        <taxon>Eukaryota</taxon>
        <taxon>Metazoa</taxon>
        <taxon>Ecdysozoa</taxon>
        <taxon>Arthropoda</taxon>
        <taxon>Hexapoda</taxon>
        <taxon>Insecta</taxon>
        <taxon>Pterygota</taxon>
        <taxon>Neoptera</taxon>
        <taxon>Paraneoptera</taxon>
        <taxon>Hemiptera</taxon>
        <taxon>Sternorrhyncha</taxon>
        <taxon>Coccoidea</taxon>
        <taxon>Coccidae</taxon>
        <taxon>Parthenolecanium</taxon>
    </lineage>
</organism>
<dbReference type="InterPro" id="IPR013057">
    <property type="entry name" value="AA_transpt_TM"/>
</dbReference>
<dbReference type="Proteomes" id="UP001367676">
    <property type="component" value="Unassembled WGS sequence"/>
</dbReference>
<keyword evidence="2 5" id="KW-0812">Transmembrane</keyword>
<dbReference type="AlphaFoldDB" id="A0AAN9TPA2"/>
<feature type="transmembrane region" description="Helical" evidence="5">
    <location>
        <begin position="90"/>
        <end position="109"/>
    </location>
</feature>
<evidence type="ECO:0000259" key="6">
    <source>
        <dbReference type="Pfam" id="PF01490"/>
    </source>
</evidence>
<evidence type="ECO:0000256" key="1">
    <source>
        <dbReference type="ARBA" id="ARBA00004141"/>
    </source>
</evidence>
<feature type="transmembrane region" description="Helical" evidence="5">
    <location>
        <begin position="440"/>
        <end position="462"/>
    </location>
</feature>
<feature type="transmembrane region" description="Helical" evidence="5">
    <location>
        <begin position="256"/>
        <end position="275"/>
    </location>
</feature>
<feature type="transmembrane region" description="Helical" evidence="5">
    <location>
        <begin position="378"/>
        <end position="398"/>
    </location>
</feature>
<evidence type="ECO:0000256" key="3">
    <source>
        <dbReference type="ARBA" id="ARBA00022989"/>
    </source>
</evidence>
<feature type="transmembrane region" description="Helical" evidence="5">
    <location>
        <begin position="215"/>
        <end position="236"/>
    </location>
</feature>
<feature type="transmembrane region" description="Helical" evidence="5">
    <location>
        <begin position="156"/>
        <end position="175"/>
    </location>
</feature>
<evidence type="ECO:0000256" key="5">
    <source>
        <dbReference type="SAM" id="Phobius"/>
    </source>
</evidence>
<dbReference type="GO" id="GO:0015179">
    <property type="term" value="F:L-amino acid transmembrane transporter activity"/>
    <property type="evidence" value="ECO:0007669"/>
    <property type="project" value="TreeGrafter"/>
</dbReference>
<dbReference type="PANTHER" id="PTHR22950:SF340">
    <property type="entry name" value="AMINO ACID TRANSPORTER TRANSMEMBRANE DOMAIN-CONTAINING PROTEIN-RELATED"/>
    <property type="match status" value="1"/>
</dbReference>
<dbReference type="GO" id="GO:0005774">
    <property type="term" value="C:vacuolar membrane"/>
    <property type="evidence" value="ECO:0007669"/>
    <property type="project" value="TreeGrafter"/>
</dbReference>
<evidence type="ECO:0000313" key="7">
    <source>
        <dbReference type="EMBL" id="KAK7576711.1"/>
    </source>
</evidence>
<comment type="subcellular location">
    <subcellularLocation>
        <location evidence="1">Membrane</location>
        <topology evidence="1">Multi-pass membrane protein</topology>
    </subcellularLocation>
</comment>
<feature type="domain" description="Amino acid transporter transmembrane" evidence="6">
    <location>
        <begin position="62"/>
        <end position="465"/>
    </location>
</feature>
<reference evidence="7 8" key="1">
    <citation type="submission" date="2024-03" db="EMBL/GenBank/DDBJ databases">
        <title>Adaptation during the transition from Ophiocordyceps entomopathogen to insect associate is accompanied by gene loss and intensified selection.</title>
        <authorList>
            <person name="Ward C.M."/>
            <person name="Onetto C.A."/>
            <person name="Borneman A.R."/>
        </authorList>
    </citation>
    <scope>NUCLEOTIDE SEQUENCE [LARGE SCALE GENOMIC DNA]</scope>
    <source>
        <strain evidence="7">AWRI1</strain>
        <tissue evidence="7">Single Adult Female</tissue>
    </source>
</reference>
<accession>A0AAN9TPA2</accession>
<dbReference type="EMBL" id="JBBCAQ010000036">
    <property type="protein sequence ID" value="KAK7576711.1"/>
    <property type="molecule type" value="Genomic_DNA"/>
</dbReference>
<evidence type="ECO:0000313" key="8">
    <source>
        <dbReference type="Proteomes" id="UP001367676"/>
    </source>
</evidence>
<proteinExistence type="predicted"/>
<gene>
    <name evidence="7" type="ORF">V9T40_012997</name>
</gene>
<feature type="transmembrane region" description="Helical" evidence="5">
    <location>
        <begin position="187"/>
        <end position="208"/>
    </location>
</feature>
<dbReference type="PANTHER" id="PTHR22950">
    <property type="entry name" value="AMINO ACID TRANSPORTER"/>
    <property type="match status" value="1"/>
</dbReference>